<reference evidence="2" key="1">
    <citation type="submission" date="2016-10" db="EMBL/GenBank/DDBJ databases">
        <authorList>
            <person name="Varghese N."/>
            <person name="Submissions S."/>
        </authorList>
    </citation>
    <scope>NUCLEOTIDE SEQUENCE [LARGE SCALE GENOMIC DNA]</scope>
    <source>
        <strain evidence="2">DSM 3695</strain>
    </source>
</reference>
<dbReference type="EMBL" id="FOJG01000001">
    <property type="protein sequence ID" value="SEW40263.1"/>
    <property type="molecule type" value="Genomic_DNA"/>
</dbReference>
<accession>A0A1I0RJ18</accession>
<evidence type="ECO:0000313" key="1">
    <source>
        <dbReference type="EMBL" id="SEW40263.1"/>
    </source>
</evidence>
<dbReference type="OrthoDB" id="9791543at2"/>
<proteinExistence type="predicted"/>
<evidence type="ECO:0000313" key="2">
    <source>
        <dbReference type="Proteomes" id="UP000199310"/>
    </source>
</evidence>
<dbReference type="PANTHER" id="PTHR39206">
    <property type="entry name" value="SLL8004 PROTEIN"/>
    <property type="match status" value="1"/>
</dbReference>
<protein>
    <submittedName>
        <fullName evidence="1">Predicted ABC-type ATPase</fullName>
    </submittedName>
</protein>
<dbReference type="STRING" id="29529.SAMN04488122_2837"/>
<dbReference type="InterPro" id="IPR027417">
    <property type="entry name" value="P-loop_NTPase"/>
</dbReference>
<dbReference type="Proteomes" id="UP000199310">
    <property type="component" value="Unassembled WGS sequence"/>
</dbReference>
<organism evidence="1 2">
    <name type="scientific">Chitinophaga arvensicola</name>
    <dbReference type="NCBI Taxonomy" id="29529"/>
    <lineage>
        <taxon>Bacteria</taxon>
        <taxon>Pseudomonadati</taxon>
        <taxon>Bacteroidota</taxon>
        <taxon>Chitinophagia</taxon>
        <taxon>Chitinophagales</taxon>
        <taxon>Chitinophagaceae</taxon>
        <taxon>Chitinophaga</taxon>
    </lineage>
</organism>
<dbReference type="PANTHER" id="PTHR39206:SF1">
    <property type="entry name" value="SLL8004 PROTEIN"/>
    <property type="match status" value="1"/>
</dbReference>
<dbReference type="SUPFAM" id="SSF52540">
    <property type="entry name" value="P-loop containing nucleoside triphosphate hydrolases"/>
    <property type="match status" value="1"/>
</dbReference>
<dbReference type="RefSeq" id="WP_089895727.1">
    <property type="nucleotide sequence ID" value="NZ_FOJG01000001.1"/>
</dbReference>
<dbReference type="AlphaFoldDB" id="A0A1I0RJ18"/>
<keyword evidence="2" id="KW-1185">Reference proteome</keyword>
<sequence length="246" mass="27739">MSVKGAKRMRVFAGPNGSGKSTIIKEIQKAFRTGTYINADDIEKAAREKGFVNLGDYNLEADAANFNAYLEQSTLLQKARAEGFTIDLKFSSNVITIGADSNSYEAALISEYLRRLLIEKGETFSFETVMSHSSKLDVLKSAHAAGFKNYLYFISTESADINVNRVKERVKKGGHPVNEQKIRERYVKSMDLVIDMLSYCHRCFFIDNSGDVYRLIAEVVDGETLKIETNEIPIWFDIYVLRKLGV</sequence>
<name>A0A1I0RJ18_9BACT</name>
<dbReference type="Gene3D" id="3.40.50.300">
    <property type="entry name" value="P-loop containing nucleotide triphosphate hydrolases"/>
    <property type="match status" value="1"/>
</dbReference>
<gene>
    <name evidence="1" type="ORF">SAMN04488122_2837</name>
</gene>